<feature type="transmembrane region" description="Helical" evidence="9">
    <location>
        <begin position="51"/>
        <end position="70"/>
    </location>
</feature>
<feature type="transmembrane region" description="Helical" evidence="9">
    <location>
        <begin position="20"/>
        <end position="45"/>
    </location>
</feature>
<dbReference type="Pfam" id="PF25539">
    <property type="entry name" value="Bestrophin_2"/>
    <property type="match status" value="1"/>
</dbReference>
<dbReference type="InterPro" id="IPR044669">
    <property type="entry name" value="YneE/VCCN1/2-like"/>
</dbReference>
<keyword evidence="6" id="KW-0406">Ion transport</keyword>
<evidence type="ECO:0000256" key="2">
    <source>
        <dbReference type="ARBA" id="ARBA00022448"/>
    </source>
</evidence>
<dbReference type="PANTHER" id="PTHR33281:SF19">
    <property type="entry name" value="VOLTAGE-DEPENDENT ANION CHANNEL-FORMING PROTEIN YNEE"/>
    <property type="match status" value="1"/>
</dbReference>
<evidence type="ECO:0000256" key="6">
    <source>
        <dbReference type="ARBA" id="ARBA00023065"/>
    </source>
</evidence>
<evidence type="ECO:0000256" key="4">
    <source>
        <dbReference type="ARBA" id="ARBA00022692"/>
    </source>
</evidence>
<gene>
    <name evidence="10" type="ORF">D5396_04065</name>
</gene>
<dbReference type="GeneID" id="88080611"/>
<keyword evidence="7 9" id="KW-0472">Membrane</keyword>
<comment type="caution">
    <text evidence="10">The sequence shown here is derived from an EMBL/GenBank/DDBJ whole genome shotgun (WGS) entry which is preliminary data.</text>
</comment>
<evidence type="ECO:0000256" key="9">
    <source>
        <dbReference type="SAM" id="Phobius"/>
    </source>
</evidence>
<comment type="subcellular location">
    <subcellularLocation>
        <location evidence="1">Cell membrane</location>
        <topology evidence="1">Multi-pass membrane protein</topology>
    </subcellularLocation>
</comment>
<accession>A0ABX9P602</accession>
<evidence type="ECO:0000256" key="8">
    <source>
        <dbReference type="ARBA" id="ARBA00034708"/>
    </source>
</evidence>
<comment type="similarity">
    <text evidence="8">Belongs to the anion channel-forming bestrophin (TC 1.A.46) family.</text>
</comment>
<reference evidence="10 11" key="1">
    <citation type="submission" date="2018-09" db="EMBL/GenBank/DDBJ databases">
        <authorList>
            <person name="Le Fleche-Mateos A."/>
        </authorList>
    </citation>
    <scope>NUCLEOTIDE SEQUENCE [LARGE SCALE GENOMIC DNA]</scope>
    <source>
        <strain evidence="10 11">DSM 30078</strain>
    </source>
</reference>
<organism evidence="10 11">
    <name type="scientific">Rahnella inusitata</name>
    <dbReference type="NCBI Taxonomy" id="58169"/>
    <lineage>
        <taxon>Bacteria</taxon>
        <taxon>Pseudomonadati</taxon>
        <taxon>Pseudomonadota</taxon>
        <taxon>Gammaproteobacteria</taxon>
        <taxon>Enterobacterales</taxon>
        <taxon>Yersiniaceae</taxon>
        <taxon>Rahnella</taxon>
    </lineage>
</organism>
<sequence>MIIRPPRHWFLRLFVWHGSVLPSIMFRLSLNLLMSLAAILCLPWYETLGVKLTLAPFSLLGVSIAIFLGFRNSVAYSRYIEARQLWGGLLIACRTLQSQVMAVCPGEAHRVTALLLAFCYSLKHQLRHSDSRPDLERLLGDDAEDILSRRAPTNMVQLRLSQWLAERRRTGEMSDVVYAHMDTTLSQLSQVVGGCERIVSMPIPFAYGLLLHRTVYLFCSLLPFALVVDLHYMTLLVSGFISYTFLSLDTLAEELEMPFGYANNHLPMDAMCTNIEINLLEMNNQSQLPDTPMPDAHYRLT</sequence>
<keyword evidence="4 9" id="KW-0812">Transmembrane</keyword>
<evidence type="ECO:0000313" key="10">
    <source>
        <dbReference type="EMBL" id="RJT16448.1"/>
    </source>
</evidence>
<feature type="transmembrane region" description="Helical" evidence="9">
    <location>
        <begin position="205"/>
        <end position="226"/>
    </location>
</feature>
<dbReference type="Proteomes" id="UP000284119">
    <property type="component" value="Unassembled WGS sequence"/>
</dbReference>
<name>A0ABX9P602_9GAMM</name>
<dbReference type="RefSeq" id="WP_112168090.1">
    <property type="nucleotide sequence ID" value="NZ_CBCPIW010000008.1"/>
</dbReference>
<evidence type="ECO:0000256" key="7">
    <source>
        <dbReference type="ARBA" id="ARBA00023136"/>
    </source>
</evidence>
<keyword evidence="5 9" id="KW-1133">Transmembrane helix</keyword>
<dbReference type="PANTHER" id="PTHR33281">
    <property type="entry name" value="UPF0187 PROTEIN YNEE"/>
    <property type="match status" value="1"/>
</dbReference>
<evidence type="ECO:0000256" key="3">
    <source>
        <dbReference type="ARBA" id="ARBA00022475"/>
    </source>
</evidence>
<dbReference type="EMBL" id="RAHG01000001">
    <property type="protein sequence ID" value="RJT16448.1"/>
    <property type="molecule type" value="Genomic_DNA"/>
</dbReference>
<evidence type="ECO:0000256" key="1">
    <source>
        <dbReference type="ARBA" id="ARBA00004651"/>
    </source>
</evidence>
<evidence type="ECO:0000313" key="11">
    <source>
        <dbReference type="Proteomes" id="UP000284119"/>
    </source>
</evidence>
<keyword evidence="11" id="KW-1185">Reference proteome</keyword>
<evidence type="ECO:0000256" key="5">
    <source>
        <dbReference type="ARBA" id="ARBA00022989"/>
    </source>
</evidence>
<proteinExistence type="inferred from homology"/>
<keyword evidence="3" id="KW-1003">Cell membrane</keyword>
<evidence type="ECO:0008006" key="12">
    <source>
        <dbReference type="Google" id="ProtNLM"/>
    </source>
</evidence>
<protein>
    <recommendedName>
        <fullName evidence="12">Ibestrophin</fullName>
    </recommendedName>
</protein>
<keyword evidence="2" id="KW-0813">Transport</keyword>